<comment type="caution">
    <text evidence="1">The sequence shown here is derived from an EMBL/GenBank/DDBJ whole genome shotgun (WGS) entry which is preliminary data.</text>
</comment>
<accession>A0A9D4J0C4</accession>
<dbReference type="AlphaFoldDB" id="A0A9D4J0C4"/>
<sequence>MIIRRYSLTAELREKKEITQKLTAENNDMAQDLAALRYRESKNENDLSNAHQMIRQLHGQLLKEETHAKSHIKGVEPPQAPETLKQSISKLLAKLADSAKRSIPKLLTKEFNFNHVTGSAKPIRRSC</sequence>
<protein>
    <submittedName>
        <fullName evidence="1">Uncharacterized protein</fullName>
    </submittedName>
</protein>
<evidence type="ECO:0000313" key="1">
    <source>
        <dbReference type="EMBL" id="KAH3790972.1"/>
    </source>
</evidence>
<keyword evidence="2" id="KW-1185">Reference proteome</keyword>
<reference evidence="1" key="1">
    <citation type="journal article" date="2019" name="bioRxiv">
        <title>The Genome of the Zebra Mussel, Dreissena polymorpha: A Resource for Invasive Species Research.</title>
        <authorList>
            <person name="McCartney M.A."/>
            <person name="Auch B."/>
            <person name="Kono T."/>
            <person name="Mallez S."/>
            <person name="Zhang Y."/>
            <person name="Obille A."/>
            <person name="Becker A."/>
            <person name="Abrahante J.E."/>
            <person name="Garbe J."/>
            <person name="Badalamenti J.P."/>
            <person name="Herman A."/>
            <person name="Mangelson H."/>
            <person name="Liachko I."/>
            <person name="Sullivan S."/>
            <person name="Sone E.D."/>
            <person name="Koren S."/>
            <person name="Silverstein K.A.T."/>
            <person name="Beckman K.B."/>
            <person name="Gohl D.M."/>
        </authorList>
    </citation>
    <scope>NUCLEOTIDE SEQUENCE</scope>
    <source>
        <strain evidence="1">Duluth1</strain>
        <tissue evidence="1">Whole animal</tissue>
    </source>
</reference>
<proteinExistence type="predicted"/>
<dbReference type="Proteomes" id="UP000828390">
    <property type="component" value="Unassembled WGS sequence"/>
</dbReference>
<evidence type="ECO:0000313" key="2">
    <source>
        <dbReference type="Proteomes" id="UP000828390"/>
    </source>
</evidence>
<organism evidence="1 2">
    <name type="scientific">Dreissena polymorpha</name>
    <name type="common">Zebra mussel</name>
    <name type="synonym">Mytilus polymorpha</name>
    <dbReference type="NCBI Taxonomy" id="45954"/>
    <lineage>
        <taxon>Eukaryota</taxon>
        <taxon>Metazoa</taxon>
        <taxon>Spiralia</taxon>
        <taxon>Lophotrochozoa</taxon>
        <taxon>Mollusca</taxon>
        <taxon>Bivalvia</taxon>
        <taxon>Autobranchia</taxon>
        <taxon>Heteroconchia</taxon>
        <taxon>Euheterodonta</taxon>
        <taxon>Imparidentia</taxon>
        <taxon>Neoheterodontei</taxon>
        <taxon>Myida</taxon>
        <taxon>Dreissenoidea</taxon>
        <taxon>Dreissenidae</taxon>
        <taxon>Dreissena</taxon>
    </lineage>
</organism>
<name>A0A9D4J0C4_DREPO</name>
<gene>
    <name evidence="1" type="ORF">DPMN_169181</name>
</gene>
<dbReference type="EMBL" id="JAIWYP010000008">
    <property type="protein sequence ID" value="KAH3790972.1"/>
    <property type="molecule type" value="Genomic_DNA"/>
</dbReference>
<reference evidence="1" key="2">
    <citation type="submission" date="2020-11" db="EMBL/GenBank/DDBJ databases">
        <authorList>
            <person name="McCartney M.A."/>
            <person name="Auch B."/>
            <person name="Kono T."/>
            <person name="Mallez S."/>
            <person name="Becker A."/>
            <person name="Gohl D.M."/>
            <person name="Silverstein K.A.T."/>
            <person name="Koren S."/>
            <person name="Bechman K.B."/>
            <person name="Herman A."/>
            <person name="Abrahante J.E."/>
            <person name="Garbe J."/>
        </authorList>
    </citation>
    <scope>NUCLEOTIDE SEQUENCE</scope>
    <source>
        <strain evidence="1">Duluth1</strain>
        <tissue evidence="1">Whole animal</tissue>
    </source>
</reference>